<keyword evidence="3 6" id="KW-0285">Flavoprotein</keyword>
<evidence type="ECO:0000259" key="7">
    <source>
        <dbReference type="Pfam" id="PF00441"/>
    </source>
</evidence>
<feature type="domain" description="Acyl-CoA dehydrogenase/oxidase N-terminal" evidence="9">
    <location>
        <begin position="38"/>
        <end position="156"/>
    </location>
</feature>
<keyword evidence="4 6" id="KW-0274">FAD</keyword>
<evidence type="ECO:0000256" key="6">
    <source>
        <dbReference type="RuleBase" id="RU362125"/>
    </source>
</evidence>
<feature type="domain" description="Acyl-CoA dehydrogenase/oxidase C-terminal" evidence="7">
    <location>
        <begin position="280"/>
        <end position="446"/>
    </location>
</feature>
<dbReference type="EMBL" id="JBJGEB010000001">
    <property type="protein sequence ID" value="MFK7641032.1"/>
    <property type="molecule type" value="Genomic_DNA"/>
</dbReference>
<evidence type="ECO:0000259" key="9">
    <source>
        <dbReference type="Pfam" id="PF02771"/>
    </source>
</evidence>
<dbReference type="GO" id="GO:0016491">
    <property type="term" value="F:oxidoreductase activity"/>
    <property type="evidence" value="ECO:0007669"/>
    <property type="project" value="UniProtKB-KW"/>
</dbReference>
<name>A0ABW8Q0G6_9NEIS</name>
<evidence type="ECO:0000256" key="1">
    <source>
        <dbReference type="ARBA" id="ARBA00001974"/>
    </source>
</evidence>
<dbReference type="Pfam" id="PF02770">
    <property type="entry name" value="Acyl-CoA_dh_M"/>
    <property type="match status" value="1"/>
</dbReference>
<dbReference type="InterPro" id="IPR046373">
    <property type="entry name" value="Acyl-CoA_Oxase/DH_mid-dom_sf"/>
</dbReference>
<feature type="domain" description="Acetyl-CoA dehydrogenase-like C-terminal" evidence="10">
    <location>
        <begin position="475"/>
        <end position="580"/>
    </location>
</feature>
<sequence>MSYTAPVNELRFGIRVHGRLDEILQLPHAEGLDAETVDAVLDEAARFASEQWADTNRTGDLYGAGFSDDLITTHPDLARAYRDFCEAGWAGLRAPAEFGGQGLPAVVSAACEEMWCAANLALSLMPMLTLGAVDALFKHGSEEQKQTYLPKMCSGEWAGTMNLSEPQAGSDLNHIATRAVPKENGAYALSGQKIFITWGDQEMTENIVHLVLARLPDAAPGVQGVSMFIVPKYLVNADGSLGGRNGVRAIGIEHKLGIHASPTCTMEFDNAEGYLVGRAGKGLAYMFTMMKTARLNVGIEGHAVAERAYQNALAYAKERVQGRDEADGSDDVAIIRHPDVRRMLLIQKATLAAQRALYLRAAALTDVAAACPDNVLRKEAERELDFLIPIVKAWPTDNGVVLTNLAVQIYGGAGYVEESGVAQYLRDVRITPIYEGTNGIQAADLAGRKTTGKNGALPLKLLAEGKELADKLAAAEPAAAQQLTQAIETAEQSIARMVGYADRPALAAAASNAYLQQMGLTLGAIGLARAYLAAESAQKDDADGFGSGFYAAQKHNARVYYAHVLPQVYACAAQIENAQALLDVPLGCFDGSEAV</sequence>
<dbReference type="Gene3D" id="2.40.110.10">
    <property type="entry name" value="Butyryl-CoA Dehydrogenase, subunit A, domain 2"/>
    <property type="match status" value="1"/>
</dbReference>
<dbReference type="EC" id="1.3.8.-" evidence="11"/>
<dbReference type="InterPro" id="IPR052166">
    <property type="entry name" value="Diverse_Acyl-CoA_DH"/>
</dbReference>
<evidence type="ECO:0000259" key="10">
    <source>
        <dbReference type="Pfam" id="PF12806"/>
    </source>
</evidence>
<dbReference type="SUPFAM" id="SSF56645">
    <property type="entry name" value="Acyl-CoA dehydrogenase NM domain-like"/>
    <property type="match status" value="1"/>
</dbReference>
<dbReference type="Gene3D" id="1.10.540.10">
    <property type="entry name" value="Acyl-CoA dehydrogenase/oxidase, N-terminal domain"/>
    <property type="match status" value="1"/>
</dbReference>
<gene>
    <name evidence="11" type="ORF">ACI43T_00750</name>
</gene>
<comment type="cofactor">
    <cofactor evidence="1 6">
        <name>FAD</name>
        <dbReference type="ChEBI" id="CHEBI:57692"/>
    </cofactor>
</comment>
<dbReference type="Pfam" id="PF12806">
    <property type="entry name" value="Acyl-CoA_dh_C"/>
    <property type="match status" value="1"/>
</dbReference>
<keyword evidence="12" id="KW-1185">Reference proteome</keyword>
<dbReference type="RefSeq" id="WP_405385259.1">
    <property type="nucleotide sequence ID" value="NZ_JBJGEB010000001.1"/>
</dbReference>
<dbReference type="InterPro" id="IPR009075">
    <property type="entry name" value="AcylCo_DH/oxidase_C"/>
</dbReference>
<keyword evidence="5 6" id="KW-0560">Oxidoreductase</keyword>
<evidence type="ECO:0000256" key="3">
    <source>
        <dbReference type="ARBA" id="ARBA00022630"/>
    </source>
</evidence>
<organism evidence="11 12">
    <name type="scientific">Neisseria oralis</name>
    <dbReference type="NCBI Taxonomy" id="1107316"/>
    <lineage>
        <taxon>Bacteria</taxon>
        <taxon>Pseudomonadati</taxon>
        <taxon>Pseudomonadota</taxon>
        <taxon>Betaproteobacteria</taxon>
        <taxon>Neisseriales</taxon>
        <taxon>Neisseriaceae</taxon>
        <taxon>Neisseria</taxon>
    </lineage>
</organism>
<evidence type="ECO:0000256" key="4">
    <source>
        <dbReference type="ARBA" id="ARBA00022827"/>
    </source>
</evidence>
<dbReference type="InterPro" id="IPR025878">
    <property type="entry name" value="Acyl-CoA_dh-like_C_dom"/>
</dbReference>
<evidence type="ECO:0000256" key="2">
    <source>
        <dbReference type="ARBA" id="ARBA00009347"/>
    </source>
</evidence>
<evidence type="ECO:0000313" key="11">
    <source>
        <dbReference type="EMBL" id="MFK7641032.1"/>
    </source>
</evidence>
<feature type="domain" description="Acyl-CoA oxidase/dehydrogenase middle" evidence="8">
    <location>
        <begin position="161"/>
        <end position="270"/>
    </location>
</feature>
<dbReference type="InterPro" id="IPR006091">
    <property type="entry name" value="Acyl-CoA_Oxase/DH_mid-dom"/>
</dbReference>
<dbReference type="Proteomes" id="UP001621964">
    <property type="component" value="Unassembled WGS sequence"/>
</dbReference>
<dbReference type="PANTHER" id="PTHR42803:SF1">
    <property type="entry name" value="BROAD-SPECIFICITY LINEAR ACYL-COA DEHYDROGENASE FADE5"/>
    <property type="match status" value="1"/>
</dbReference>
<reference evidence="11 12" key="1">
    <citation type="submission" date="2024-11" db="EMBL/GenBank/DDBJ databases">
        <authorList>
            <person name="Mikucki A.G."/>
            <person name="Kahler C.M."/>
        </authorList>
    </citation>
    <scope>NUCLEOTIDE SEQUENCE [LARGE SCALE GENOMIC DNA]</scope>
    <source>
        <strain evidence="11 12">EXNM717</strain>
    </source>
</reference>
<dbReference type="SUPFAM" id="SSF47203">
    <property type="entry name" value="Acyl-CoA dehydrogenase C-terminal domain-like"/>
    <property type="match status" value="1"/>
</dbReference>
<proteinExistence type="inferred from homology"/>
<dbReference type="InterPro" id="IPR013786">
    <property type="entry name" value="AcylCoA_DH/ox_N"/>
</dbReference>
<accession>A0ABW8Q0G6</accession>
<protein>
    <submittedName>
        <fullName evidence="11">Acyl-CoA dehydrogenase</fullName>
        <ecNumber evidence="11">1.3.8.-</ecNumber>
    </submittedName>
</protein>
<dbReference type="InterPro" id="IPR036250">
    <property type="entry name" value="AcylCo_DH-like_C"/>
</dbReference>
<dbReference type="InterPro" id="IPR009100">
    <property type="entry name" value="AcylCoA_DH/oxidase_NM_dom_sf"/>
</dbReference>
<evidence type="ECO:0000256" key="5">
    <source>
        <dbReference type="ARBA" id="ARBA00023002"/>
    </source>
</evidence>
<dbReference type="PANTHER" id="PTHR42803">
    <property type="entry name" value="ACYL-COA DEHYDROGENASE"/>
    <property type="match status" value="1"/>
</dbReference>
<dbReference type="InterPro" id="IPR037069">
    <property type="entry name" value="AcylCoA_DH/ox_N_sf"/>
</dbReference>
<evidence type="ECO:0000259" key="8">
    <source>
        <dbReference type="Pfam" id="PF02770"/>
    </source>
</evidence>
<comment type="similarity">
    <text evidence="2 6">Belongs to the acyl-CoA dehydrogenase family.</text>
</comment>
<dbReference type="Gene3D" id="1.20.140.10">
    <property type="entry name" value="Butyryl-CoA Dehydrogenase, subunit A, domain 3"/>
    <property type="match status" value="1"/>
</dbReference>
<comment type="caution">
    <text evidence="11">The sequence shown here is derived from an EMBL/GenBank/DDBJ whole genome shotgun (WGS) entry which is preliminary data.</text>
</comment>
<evidence type="ECO:0000313" key="12">
    <source>
        <dbReference type="Proteomes" id="UP001621964"/>
    </source>
</evidence>
<dbReference type="Pfam" id="PF02771">
    <property type="entry name" value="Acyl-CoA_dh_N"/>
    <property type="match status" value="1"/>
</dbReference>
<dbReference type="Pfam" id="PF00441">
    <property type="entry name" value="Acyl-CoA_dh_1"/>
    <property type="match status" value="1"/>
</dbReference>